<organism evidence="1">
    <name type="scientific">bioreactor metagenome</name>
    <dbReference type="NCBI Taxonomy" id="1076179"/>
    <lineage>
        <taxon>unclassified sequences</taxon>
        <taxon>metagenomes</taxon>
        <taxon>ecological metagenomes</taxon>
    </lineage>
</organism>
<reference evidence="1" key="1">
    <citation type="submission" date="2019-08" db="EMBL/GenBank/DDBJ databases">
        <authorList>
            <person name="Kucharzyk K."/>
            <person name="Murdoch R.W."/>
            <person name="Higgins S."/>
            <person name="Loffler F."/>
        </authorList>
    </citation>
    <scope>NUCLEOTIDE SEQUENCE</scope>
</reference>
<comment type="caution">
    <text evidence="1">The sequence shown here is derived from an EMBL/GenBank/DDBJ whole genome shotgun (WGS) entry which is preliminary data.</text>
</comment>
<evidence type="ECO:0000313" key="1">
    <source>
        <dbReference type="EMBL" id="MPN53439.1"/>
    </source>
</evidence>
<dbReference type="AlphaFoldDB" id="A0A645ISS5"/>
<dbReference type="EMBL" id="VSSQ01120561">
    <property type="protein sequence ID" value="MPN53439.1"/>
    <property type="molecule type" value="Genomic_DNA"/>
</dbReference>
<protein>
    <submittedName>
        <fullName evidence="1">Uncharacterized protein</fullName>
    </submittedName>
</protein>
<sequence>MTREEANELLDAIDWWIQHHIREVDREVEAHVRATSAERTRTDQP</sequence>
<gene>
    <name evidence="1" type="ORF">SDC9_201103</name>
</gene>
<proteinExistence type="predicted"/>
<name>A0A645ISS5_9ZZZZ</name>
<accession>A0A645ISS5</accession>